<evidence type="ECO:0000256" key="1">
    <source>
        <dbReference type="SAM" id="Coils"/>
    </source>
</evidence>
<feature type="region of interest" description="Disordered" evidence="2">
    <location>
        <begin position="838"/>
        <end position="858"/>
    </location>
</feature>
<reference evidence="4 5" key="1">
    <citation type="submission" date="2020-08" db="EMBL/GenBank/DDBJ databases">
        <title>Genomic Encyclopedia of Type Strains, Phase IV (KMG-IV): sequencing the most valuable type-strain genomes for metagenomic binning, comparative biology and taxonomic classification.</title>
        <authorList>
            <person name="Goeker M."/>
        </authorList>
    </citation>
    <scope>NUCLEOTIDE SEQUENCE [LARGE SCALE GENOMIC DNA]</scope>
    <source>
        <strain evidence="4 5">DSM 25481</strain>
    </source>
</reference>
<feature type="domain" description="YhaN AAA" evidence="3">
    <location>
        <begin position="1"/>
        <end position="205"/>
    </location>
</feature>
<dbReference type="RefSeq" id="WP_183393628.1">
    <property type="nucleotide sequence ID" value="NZ_JACIDR010000001.1"/>
</dbReference>
<gene>
    <name evidence="4" type="ORF">GGR24_000413</name>
</gene>
<protein>
    <submittedName>
        <fullName evidence="4">Uncharacterized protein YhaN</fullName>
    </submittedName>
</protein>
<proteinExistence type="predicted"/>
<evidence type="ECO:0000313" key="5">
    <source>
        <dbReference type="Proteomes" id="UP000528964"/>
    </source>
</evidence>
<dbReference type="PANTHER" id="PTHR41259:SF1">
    <property type="entry name" value="DOUBLE-STRAND BREAK REPAIR RAD50 ATPASE, PUTATIVE-RELATED"/>
    <property type="match status" value="1"/>
</dbReference>
<keyword evidence="1" id="KW-0175">Coiled coil</keyword>
<dbReference type="Gene3D" id="3.40.50.300">
    <property type="entry name" value="P-loop containing nucleotide triphosphate hydrolases"/>
    <property type="match status" value="2"/>
</dbReference>
<dbReference type="PANTHER" id="PTHR41259">
    <property type="entry name" value="DOUBLE-STRAND BREAK REPAIR RAD50 ATPASE, PUTATIVE-RELATED"/>
    <property type="match status" value="1"/>
</dbReference>
<dbReference type="InterPro" id="IPR038734">
    <property type="entry name" value="YhaN_AAA"/>
</dbReference>
<feature type="coiled-coil region" evidence="1">
    <location>
        <begin position="212"/>
        <end position="239"/>
    </location>
</feature>
<comment type="caution">
    <text evidence="4">The sequence shown here is derived from an EMBL/GenBank/DDBJ whole genome shotgun (WGS) entry which is preliminary data.</text>
</comment>
<feature type="coiled-coil region" evidence="1">
    <location>
        <begin position="482"/>
        <end position="519"/>
    </location>
</feature>
<organism evidence="4 5">
    <name type="scientific">Hansschlegelia beijingensis</name>
    <dbReference type="NCBI Taxonomy" id="1133344"/>
    <lineage>
        <taxon>Bacteria</taxon>
        <taxon>Pseudomonadati</taxon>
        <taxon>Pseudomonadota</taxon>
        <taxon>Alphaproteobacteria</taxon>
        <taxon>Hyphomicrobiales</taxon>
        <taxon>Methylopilaceae</taxon>
        <taxon>Hansschlegelia</taxon>
    </lineage>
</organism>
<feature type="coiled-coil region" evidence="1">
    <location>
        <begin position="273"/>
        <end position="307"/>
    </location>
</feature>
<evidence type="ECO:0000313" key="4">
    <source>
        <dbReference type="EMBL" id="MBB3971780.1"/>
    </source>
</evidence>
<dbReference type="InterPro" id="IPR027417">
    <property type="entry name" value="P-loop_NTPase"/>
</dbReference>
<name>A0A7W6GE33_9HYPH</name>
<dbReference type="Proteomes" id="UP000528964">
    <property type="component" value="Unassembled WGS sequence"/>
</dbReference>
<evidence type="ECO:0000256" key="2">
    <source>
        <dbReference type="SAM" id="MobiDB-lite"/>
    </source>
</evidence>
<dbReference type="AlphaFoldDB" id="A0A7W6GE33"/>
<dbReference type="SUPFAM" id="SSF52540">
    <property type="entry name" value="P-loop containing nucleoside triphosphate hydrolases"/>
    <property type="match status" value="1"/>
</dbReference>
<dbReference type="EMBL" id="JACIDR010000001">
    <property type="protein sequence ID" value="MBB3971780.1"/>
    <property type="molecule type" value="Genomic_DNA"/>
</dbReference>
<dbReference type="Pfam" id="PF13514">
    <property type="entry name" value="AAA_27"/>
    <property type="match status" value="1"/>
</dbReference>
<sequence length="1154" mass="124409">MRLRRLDLEKYGAFEGRSLVFRPEAALHVVYGPNEAGKTSALAAVSDLLFGFGQRTDFAFRYPTSDLRLGATICDASGRELSFRRRKGNKATLVGPDDAPLRDDLLAGHLGSLTRDVFERAFGLSAAALREGAEDLLSADGESGASLFAAASGLRGVEDQRKALEAEADALFRPQASTRRFNEEFRRYEASRRDVATHELGASAWKRINESIEALEARHADLDAKLKALRTDRARVERLGRAHRAAAAVDEARRALDEAGAAPELAPGAADALRRALDAADGAEAQAARAAEALKRAEADAAEIALDPRLIAAAEEIEAVFRDSGAYRTLQNDLPRVQREADERDAALLRLAARLGVAEIGSARPTDAARADLRALIEEGREFARAVADRTAAIQSERERLQALREQGAGGEAVDPRPLREAFDALEGRLRALDRRDERAAEAAGEARALRDAAARLSPAVDDLDALAVRPLPTAETIARFRDEIEKRAQAEGRMRERAEAARAEMELVDSELRALASDGPIASPDAIREAREARQAAWEPIREHVLGLAPLDAGSLLPNVASFERKTAEADRLSDRAAEDAARAARAAELARRRADLARAVESGEARLAELAAAMEATEGAWRKAWRACGVAPESPAEMEAWRKDLAALLARRDQNLRRLAEIAVLDEAAAALLPELSSICEQAGLDDCGDRNPRALAARLSARLATLSSRWHEAAERAAAITELERRIAHLAAQERAAEAEATSRRERWGAALRSVGLAPDSSLAAAAAALAAWDEAPALIDERDNRLRRIRGIKRDADAFSARVLALVSSIATDLADLAADAAARRLHERLTAAREAHARHAEASRRRDEARRADAEARVKAADARAAVAAAAAGLPEDTDLRALLARAETREGLMRTLAERRAQLALVGERAEEEILRAELDGFDPDAAPAIIEAAKAEEARLEAEDRQVYAELAAERERREALGGAAAEAAAAQQRAAGAALAATAREWAVLRIASLMLGAAMERARLAERNPTLERASALFRELTGGAFAGVAERFEDDAQRLVALRPSGETCPVSGLSEGTRDQFYLALRLAYLEDYAERAEPAPFIGDDLFASFDDARTAHGVRALAATGRKVQPILFTHHRAVVDIARSALGDAVDVVEFAQLTP</sequence>
<keyword evidence="5" id="KW-1185">Reference proteome</keyword>
<accession>A0A7W6GE33</accession>
<evidence type="ECO:0000259" key="3">
    <source>
        <dbReference type="Pfam" id="PF13514"/>
    </source>
</evidence>